<accession>A0A0A9BVG7</accession>
<reference evidence="1" key="2">
    <citation type="journal article" date="2015" name="Data Brief">
        <title>Shoot transcriptome of the giant reed, Arundo donax.</title>
        <authorList>
            <person name="Barrero R.A."/>
            <person name="Guerrero F.D."/>
            <person name="Moolhuijzen P."/>
            <person name="Goolsby J.A."/>
            <person name="Tidwell J."/>
            <person name="Bellgard S.E."/>
            <person name="Bellgard M.I."/>
        </authorList>
    </citation>
    <scope>NUCLEOTIDE SEQUENCE</scope>
    <source>
        <tissue evidence="1">Shoot tissue taken approximately 20 cm above the soil surface</tissue>
    </source>
</reference>
<evidence type="ECO:0000313" key="1">
    <source>
        <dbReference type="EMBL" id="JAD63267.1"/>
    </source>
</evidence>
<proteinExistence type="predicted"/>
<reference evidence="1" key="1">
    <citation type="submission" date="2014-09" db="EMBL/GenBank/DDBJ databases">
        <authorList>
            <person name="Magalhaes I.L.F."/>
            <person name="Oliveira U."/>
            <person name="Santos F.R."/>
            <person name="Vidigal T.H.D.A."/>
            <person name="Brescovit A.D."/>
            <person name="Santos A.J."/>
        </authorList>
    </citation>
    <scope>NUCLEOTIDE SEQUENCE</scope>
    <source>
        <tissue evidence="1">Shoot tissue taken approximately 20 cm above the soil surface</tissue>
    </source>
</reference>
<dbReference type="EMBL" id="GBRH01234628">
    <property type="protein sequence ID" value="JAD63267.1"/>
    <property type="molecule type" value="Transcribed_RNA"/>
</dbReference>
<name>A0A0A9BVG7_ARUDO</name>
<protein>
    <submittedName>
        <fullName evidence="1">Uncharacterized protein</fullName>
    </submittedName>
</protein>
<sequence>MKKNRPVLLQISLVKKLHQALFSLL</sequence>
<dbReference type="AlphaFoldDB" id="A0A0A9BVG7"/>
<organism evidence="1">
    <name type="scientific">Arundo donax</name>
    <name type="common">Giant reed</name>
    <name type="synonym">Donax arundinaceus</name>
    <dbReference type="NCBI Taxonomy" id="35708"/>
    <lineage>
        <taxon>Eukaryota</taxon>
        <taxon>Viridiplantae</taxon>
        <taxon>Streptophyta</taxon>
        <taxon>Embryophyta</taxon>
        <taxon>Tracheophyta</taxon>
        <taxon>Spermatophyta</taxon>
        <taxon>Magnoliopsida</taxon>
        <taxon>Liliopsida</taxon>
        <taxon>Poales</taxon>
        <taxon>Poaceae</taxon>
        <taxon>PACMAD clade</taxon>
        <taxon>Arundinoideae</taxon>
        <taxon>Arundineae</taxon>
        <taxon>Arundo</taxon>
    </lineage>
</organism>